<keyword evidence="2" id="KW-1185">Reference proteome</keyword>
<sequence length="118" mass="12767">MLSFIFTKSIISTLCVSKFVIFGVINVPEVPKSSSIPSADAASDEELVAVADAFFVPNDAWKRRISSSTFSSTFTTLSSTSLPDRSSSSSLSRKPIPINPESDRLVERDVGPDVVSFF</sequence>
<dbReference type="Proteomes" id="UP001163321">
    <property type="component" value="Chromosome 8"/>
</dbReference>
<proteinExistence type="predicted"/>
<evidence type="ECO:0000313" key="1">
    <source>
        <dbReference type="EMBL" id="KAI9907017.1"/>
    </source>
</evidence>
<protein>
    <submittedName>
        <fullName evidence="1">Uncharacterized protein</fullName>
    </submittedName>
</protein>
<name>A0ACC0VLD6_9STRA</name>
<accession>A0ACC0VLD6</accession>
<reference evidence="1 2" key="1">
    <citation type="journal article" date="2022" name="bioRxiv">
        <title>The genome of the oomycete Peronosclerospora sorghi, a cosmopolitan pathogen of maize and sorghum, is inflated with dispersed pseudogenes.</title>
        <authorList>
            <person name="Fletcher K."/>
            <person name="Martin F."/>
            <person name="Isakeit T."/>
            <person name="Cavanaugh K."/>
            <person name="Magill C."/>
            <person name="Michelmore R."/>
        </authorList>
    </citation>
    <scope>NUCLEOTIDE SEQUENCE [LARGE SCALE GENOMIC DNA]</scope>
    <source>
        <strain evidence="1">P6</strain>
    </source>
</reference>
<gene>
    <name evidence="1" type="ORF">PsorP6_003773</name>
</gene>
<dbReference type="EMBL" id="CM047587">
    <property type="protein sequence ID" value="KAI9907017.1"/>
    <property type="molecule type" value="Genomic_DNA"/>
</dbReference>
<organism evidence="1 2">
    <name type="scientific">Peronosclerospora sorghi</name>
    <dbReference type="NCBI Taxonomy" id="230839"/>
    <lineage>
        <taxon>Eukaryota</taxon>
        <taxon>Sar</taxon>
        <taxon>Stramenopiles</taxon>
        <taxon>Oomycota</taxon>
        <taxon>Peronosporomycetes</taxon>
        <taxon>Peronosporales</taxon>
        <taxon>Peronosporaceae</taxon>
        <taxon>Peronosclerospora</taxon>
    </lineage>
</organism>
<evidence type="ECO:0000313" key="2">
    <source>
        <dbReference type="Proteomes" id="UP001163321"/>
    </source>
</evidence>
<comment type="caution">
    <text evidence="1">The sequence shown here is derived from an EMBL/GenBank/DDBJ whole genome shotgun (WGS) entry which is preliminary data.</text>
</comment>